<gene>
    <name evidence="2" type="ORF">NOCA2270089</name>
</gene>
<proteinExistence type="predicted"/>
<feature type="compositionally biased region" description="Acidic residues" evidence="1">
    <location>
        <begin position="1"/>
        <end position="11"/>
    </location>
</feature>
<evidence type="ECO:0000256" key="1">
    <source>
        <dbReference type="SAM" id="MobiDB-lite"/>
    </source>
</evidence>
<organism evidence="2">
    <name type="scientific">metagenome</name>
    <dbReference type="NCBI Taxonomy" id="256318"/>
    <lineage>
        <taxon>unclassified sequences</taxon>
        <taxon>metagenomes</taxon>
    </lineage>
</organism>
<reference evidence="2" key="1">
    <citation type="submission" date="2015-08" db="EMBL/GenBank/DDBJ databases">
        <authorList>
            <person name="Babu N.S."/>
            <person name="Beckwith C.J."/>
            <person name="Beseler K.G."/>
            <person name="Brison A."/>
            <person name="Carone J.V."/>
            <person name="Caskin T.P."/>
            <person name="Diamond M."/>
            <person name="Durham M.E."/>
            <person name="Foxe J.M."/>
            <person name="Go M."/>
            <person name="Henderson B.A."/>
            <person name="Jones I.B."/>
            <person name="McGettigan J.A."/>
            <person name="Micheletti S.J."/>
            <person name="Nasrallah M.E."/>
            <person name="Ortiz D."/>
            <person name="Piller C.R."/>
            <person name="Privatt S.R."/>
            <person name="Schneider S.L."/>
            <person name="Sharp S."/>
            <person name="Smith T.C."/>
            <person name="Stanton J.D."/>
            <person name="Ullery H.E."/>
            <person name="Wilson R.J."/>
            <person name="Serrano M.G."/>
            <person name="Buck G."/>
            <person name="Lee V."/>
            <person name="Wang Y."/>
            <person name="Carvalho R."/>
            <person name="Voegtly L."/>
            <person name="Shi R."/>
            <person name="Duckworth R."/>
            <person name="Johnson A."/>
            <person name="Loviza R."/>
            <person name="Walstead R."/>
            <person name="Shah Z."/>
            <person name="Kiflezghi M."/>
            <person name="Wade K."/>
            <person name="Ball S.L."/>
            <person name="Bradley K.W."/>
            <person name="Asai D.J."/>
            <person name="Bowman C.A."/>
            <person name="Russell D.A."/>
            <person name="Pope W.H."/>
            <person name="Jacobs-Sera D."/>
            <person name="Hendrix R.W."/>
            <person name="Hatfull G.F."/>
        </authorList>
    </citation>
    <scope>NUCLEOTIDE SEQUENCE</scope>
</reference>
<dbReference type="AlphaFoldDB" id="A0A2P2C0E2"/>
<sequence length="390" mass="41060">MGGCDVLDDGQPESGAPGGPMTGRVHAVEPLEDAVDLGRRDADALVGDRDVDGAGVAACRDQHRRLGAGVGDSVGDEVADGDHDLFGVAEDLQAGLARGDDGDVLGAGVDRTGVDRGGDHLVDGERPRCVEGVVALQPGELDDLLHQAGQPVALGEHAAGEPLDRLGVLRGLLDGLGEQPDRSHGSLQLVAHVGHEVTTDRLDPAFAGAVLHQREHQPGSEGGHPGGDVARRQSGSPRHHQLGLTDLPVAPHLRDDPGQLLVDHLAAPHQSQRVRRSRRLQHDVVLVHQHRAAAQDRQDGRHAGGYGGRGSRGQLVLLAVADVPREHGSTTDDGAEKGSQKCLRRRVHTAIVRSDSPAVRRCGAPGDDVHSQFTGSPRLVTWTLYVRPHA</sequence>
<feature type="compositionally biased region" description="Basic and acidic residues" evidence="1">
    <location>
        <begin position="293"/>
        <end position="302"/>
    </location>
</feature>
<dbReference type="EMBL" id="CZKA01000020">
    <property type="protein sequence ID" value="CUR55454.1"/>
    <property type="molecule type" value="Genomic_DNA"/>
</dbReference>
<evidence type="ECO:0000313" key="2">
    <source>
        <dbReference type="EMBL" id="CUR55454.1"/>
    </source>
</evidence>
<feature type="region of interest" description="Disordered" evidence="1">
    <location>
        <begin position="214"/>
        <end position="243"/>
    </location>
</feature>
<feature type="region of interest" description="Disordered" evidence="1">
    <location>
        <begin position="1"/>
        <end position="25"/>
    </location>
</feature>
<accession>A0A2P2C0E2</accession>
<protein>
    <submittedName>
        <fullName evidence="2">Uncharacterized protein</fullName>
    </submittedName>
</protein>
<feature type="region of interest" description="Disordered" evidence="1">
    <location>
        <begin position="291"/>
        <end position="310"/>
    </location>
</feature>
<name>A0A2P2C0E2_9ZZZZ</name>